<name>A0A849KAC0_9BURK</name>
<sequence>MFTISSERAPDYLRFVVVGPGDVDETCAGAMFCAELLRRTSARRVLIDMMAFRPEFAQTDGLDVLSALYGTMPVLERLAVLIPAGKSHGLVLDVARHRNVPAREFEDLNEAEAWLRGVGPS</sequence>
<accession>A0A849KAC0</accession>
<dbReference type="AlphaFoldDB" id="A0A849KAC0"/>
<reference evidence="1 2" key="1">
    <citation type="submission" date="2020-05" db="EMBL/GenBank/DDBJ databases">
        <authorList>
            <person name="Khan S.A."/>
            <person name="Jeon C.O."/>
            <person name="Chun B.H."/>
        </authorList>
    </citation>
    <scope>NUCLEOTIDE SEQUENCE [LARGE SCALE GENOMIC DNA]</scope>
    <source>
        <strain evidence="1 2">B156</strain>
    </source>
</reference>
<evidence type="ECO:0000313" key="1">
    <source>
        <dbReference type="EMBL" id="NNU43364.1"/>
    </source>
</evidence>
<comment type="caution">
    <text evidence="1">The sequence shown here is derived from an EMBL/GenBank/DDBJ whole genome shotgun (WGS) entry which is preliminary data.</text>
</comment>
<keyword evidence="2" id="KW-1185">Reference proteome</keyword>
<reference evidence="1 2" key="2">
    <citation type="submission" date="2020-06" db="EMBL/GenBank/DDBJ databases">
        <title>Ramlibacter rhizophilus sp. nov., isolated from rhizosphere soil of national flower Mugunghwa from South Korea.</title>
        <authorList>
            <person name="Zheng-Fei Y."/>
            <person name="Huan T."/>
        </authorList>
    </citation>
    <scope>NUCLEOTIDE SEQUENCE [LARGE SCALE GENOMIC DNA]</scope>
    <source>
        <strain evidence="1 2">B156</strain>
    </source>
</reference>
<dbReference type="Proteomes" id="UP000552954">
    <property type="component" value="Unassembled WGS sequence"/>
</dbReference>
<protein>
    <recommendedName>
        <fullName evidence="3">STAS/SEC14 domain-containing protein</fullName>
    </recommendedName>
</protein>
<evidence type="ECO:0008006" key="3">
    <source>
        <dbReference type="Google" id="ProtNLM"/>
    </source>
</evidence>
<dbReference type="EMBL" id="JABFCS010000001">
    <property type="protein sequence ID" value="NNU43364.1"/>
    <property type="molecule type" value="Genomic_DNA"/>
</dbReference>
<dbReference type="RefSeq" id="WP_171558501.1">
    <property type="nucleotide sequence ID" value="NZ_JABFCS010000001.1"/>
</dbReference>
<gene>
    <name evidence="1" type="ORF">HK415_09660</name>
</gene>
<evidence type="ECO:0000313" key="2">
    <source>
        <dbReference type="Proteomes" id="UP000552954"/>
    </source>
</evidence>
<proteinExistence type="predicted"/>
<organism evidence="1 2">
    <name type="scientific">Ramlibacter montanisoli</name>
    <dbReference type="NCBI Taxonomy" id="2732512"/>
    <lineage>
        <taxon>Bacteria</taxon>
        <taxon>Pseudomonadati</taxon>
        <taxon>Pseudomonadota</taxon>
        <taxon>Betaproteobacteria</taxon>
        <taxon>Burkholderiales</taxon>
        <taxon>Comamonadaceae</taxon>
        <taxon>Ramlibacter</taxon>
    </lineage>
</organism>